<protein>
    <submittedName>
        <fullName evidence="5">HAD superfamily hydrolase</fullName>
    </submittedName>
</protein>
<dbReference type="InterPro" id="IPR023214">
    <property type="entry name" value="HAD_sf"/>
</dbReference>
<dbReference type="NCBIfam" id="TIGR01549">
    <property type="entry name" value="HAD-SF-IA-v1"/>
    <property type="match status" value="1"/>
</dbReference>
<name>A0A081BJI2_9LACO</name>
<proteinExistence type="predicted"/>
<dbReference type="InterPro" id="IPR036412">
    <property type="entry name" value="HAD-like_sf"/>
</dbReference>
<dbReference type="Gene3D" id="3.40.50.1000">
    <property type="entry name" value="HAD superfamily/HAD-like"/>
    <property type="match status" value="1"/>
</dbReference>
<evidence type="ECO:0000256" key="4">
    <source>
        <dbReference type="ARBA" id="ARBA00022842"/>
    </source>
</evidence>
<evidence type="ECO:0000313" key="6">
    <source>
        <dbReference type="Proteomes" id="UP000028700"/>
    </source>
</evidence>
<dbReference type="STRING" id="1291743.LOSG293_210240"/>
<comment type="cofactor">
    <cofactor evidence="1">
        <name>Mg(2+)</name>
        <dbReference type="ChEBI" id="CHEBI:18420"/>
    </cofactor>
</comment>
<keyword evidence="4" id="KW-0460">Magnesium</keyword>
<dbReference type="GO" id="GO:0044281">
    <property type="term" value="P:small molecule metabolic process"/>
    <property type="evidence" value="ECO:0007669"/>
    <property type="project" value="UniProtKB-ARBA"/>
</dbReference>
<dbReference type="Proteomes" id="UP000028700">
    <property type="component" value="Unassembled WGS sequence"/>
</dbReference>
<evidence type="ECO:0000256" key="1">
    <source>
        <dbReference type="ARBA" id="ARBA00001946"/>
    </source>
</evidence>
<dbReference type="OrthoDB" id="25198at2"/>
<dbReference type="InterPro" id="IPR006439">
    <property type="entry name" value="HAD-SF_hydro_IA"/>
</dbReference>
<dbReference type="EMBL" id="BBJM01000021">
    <property type="protein sequence ID" value="GAK48200.1"/>
    <property type="molecule type" value="Genomic_DNA"/>
</dbReference>
<dbReference type="Gene3D" id="1.20.120.710">
    <property type="entry name" value="Haloacid dehalogenase hydrolase-like domain"/>
    <property type="match status" value="1"/>
</dbReference>
<evidence type="ECO:0000256" key="2">
    <source>
        <dbReference type="ARBA" id="ARBA00022723"/>
    </source>
</evidence>
<dbReference type="GO" id="GO:0046872">
    <property type="term" value="F:metal ion binding"/>
    <property type="evidence" value="ECO:0007669"/>
    <property type="project" value="UniProtKB-KW"/>
</dbReference>
<accession>A0A081BJI2</accession>
<dbReference type="SUPFAM" id="SSF56784">
    <property type="entry name" value="HAD-like"/>
    <property type="match status" value="1"/>
</dbReference>
<dbReference type="InterPro" id="IPR051400">
    <property type="entry name" value="HAD-like_hydrolase"/>
</dbReference>
<keyword evidence="2" id="KW-0479">Metal-binding</keyword>
<keyword evidence="3 5" id="KW-0378">Hydrolase</keyword>
<dbReference type="PANTHER" id="PTHR46470">
    <property type="entry name" value="N-ACYLNEURAMINATE-9-PHOSPHATASE"/>
    <property type="match status" value="1"/>
</dbReference>
<dbReference type="PANTHER" id="PTHR46470:SF2">
    <property type="entry name" value="GLYCERALDEHYDE 3-PHOSPHATE PHOSPHATASE"/>
    <property type="match status" value="1"/>
</dbReference>
<keyword evidence="6" id="KW-1185">Reference proteome</keyword>
<dbReference type="RefSeq" id="WP_034528403.1">
    <property type="nucleotide sequence ID" value="NZ_BBJM01000021.1"/>
</dbReference>
<dbReference type="eggNOG" id="COG1011">
    <property type="taxonomic scope" value="Bacteria"/>
</dbReference>
<organism evidence="5 6">
    <name type="scientific">Secundilactobacillus oryzae JCM 18671</name>
    <dbReference type="NCBI Taxonomy" id="1291743"/>
    <lineage>
        <taxon>Bacteria</taxon>
        <taxon>Bacillati</taxon>
        <taxon>Bacillota</taxon>
        <taxon>Bacilli</taxon>
        <taxon>Lactobacillales</taxon>
        <taxon>Lactobacillaceae</taxon>
        <taxon>Secundilactobacillus</taxon>
    </lineage>
</organism>
<dbReference type="Pfam" id="PF00702">
    <property type="entry name" value="Hydrolase"/>
    <property type="match status" value="1"/>
</dbReference>
<sequence>MIKAIVFDVDDTLYDQAHPFEQAIDSVLKPEDHRLLSLREVFNQFHSEANILPLDQKKLSIEQFLTTKLNETLASLGLPIFTPSELDEFWTHYTNKLSEIHLFPKFTQLFDELSEFFKLGIITNGSVDRQMAKMTQLRLFNWVNRENVLISEEVGLEKPDPRIFTAMSRKLEVSPSEVAYVGNRYDLDVRGAKKAGWHAFWFNHRELEESNGDIVADQTVSSPEELIELLEAVAKISE</sequence>
<gene>
    <name evidence="5" type="ORF">LOSG293_210240</name>
</gene>
<evidence type="ECO:0000256" key="3">
    <source>
        <dbReference type="ARBA" id="ARBA00022801"/>
    </source>
</evidence>
<reference evidence="5" key="1">
    <citation type="journal article" date="2014" name="Genome Announc.">
        <title>Draft Genome Sequence of Lactobacillus oryzae Strain SG293T.</title>
        <authorList>
            <person name="Tanizawa Y."/>
            <person name="Fujisawa T."/>
            <person name="Mochizuki T."/>
            <person name="Kaminuma E."/>
            <person name="Nakamura Y."/>
            <person name="Tohno M."/>
        </authorList>
    </citation>
    <scope>NUCLEOTIDE SEQUENCE [LARGE SCALE GENOMIC DNA]</scope>
    <source>
        <strain evidence="5">SG293</strain>
    </source>
</reference>
<dbReference type="GO" id="GO:0016791">
    <property type="term" value="F:phosphatase activity"/>
    <property type="evidence" value="ECO:0007669"/>
    <property type="project" value="TreeGrafter"/>
</dbReference>
<comment type="caution">
    <text evidence="5">The sequence shown here is derived from an EMBL/GenBank/DDBJ whole genome shotgun (WGS) entry which is preliminary data.</text>
</comment>
<dbReference type="SFLD" id="SFLDS00003">
    <property type="entry name" value="Haloacid_Dehalogenase"/>
    <property type="match status" value="1"/>
</dbReference>
<dbReference type="AlphaFoldDB" id="A0A081BJI2"/>
<evidence type="ECO:0000313" key="5">
    <source>
        <dbReference type="EMBL" id="GAK48200.1"/>
    </source>
</evidence>
<dbReference type="SFLD" id="SFLDG01129">
    <property type="entry name" value="C1.5:_HAD__Beta-PGM__Phosphata"/>
    <property type="match status" value="1"/>
</dbReference>